<organism evidence="2 3">
    <name type="scientific">Anas zonorhyncha</name>
    <name type="common">Eastern spot-billed duck</name>
    <dbReference type="NCBI Taxonomy" id="75864"/>
    <lineage>
        <taxon>Eukaryota</taxon>
        <taxon>Metazoa</taxon>
        <taxon>Chordata</taxon>
        <taxon>Craniata</taxon>
        <taxon>Vertebrata</taxon>
        <taxon>Euteleostomi</taxon>
        <taxon>Archelosauria</taxon>
        <taxon>Archosauria</taxon>
        <taxon>Dinosauria</taxon>
        <taxon>Saurischia</taxon>
        <taxon>Theropoda</taxon>
        <taxon>Coelurosauria</taxon>
        <taxon>Aves</taxon>
        <taxon>Neognathae</taxon>
        <taxon>Galloanserae</taxon>
        <taxon>Anseriformes</taxon>
        <taxon>Anatidae</taxon>
        <taxon>Anatinae</taxon>
        <taxon>Anas</taxon>
    </lineage>
</organism>
<dbReference type="Ensembl" id="ENSAZOT00000021979.1">
    <property type="protein sequence ID" value="ENSAZOP00000020460.1"/>
    <property type="gene ID" value="ENSAZOG00000013262.1"/>
</dbReference>
<evidence type="ECO:0000256" key="1">
    <source>
        <dbReference type="ARBA" id="ARBA00006322"/>
    </source>
</evidence>
<reference evidence="2" key="1">
    <citation type="submission" date="2025-08" db="UniProtKB">
        <authorList>
            <consortium name="Ensembl"/>
        </authorList>
    </citation>
    <scope>IDENTIFICATION</scope>
</reference>
<dbReference type="AlphaFoldDB" id="A0A8B9VA80"/>
<comment type="similarity">
    <text evidence="1">Belongs to the UPF0598 family.</text>
</comment>
<dbReference type="Proteomes" id="UP000694549">
    <property type="component" value="Unplaced"/>
</dbReference>
<sequence>MRPGLLRAAACGYRQGQSPAPGTREYFYYIDHRGQLFLDDAKVKNFITCFKDQRFLTFFFERLRPNRSGRYEAAFPYLSPCGRERNYVRCEDRTTTTGSTAAPQLLSYCGGGERLAVPFEPRRFGGWAAGLRFPKKIWGVPSVFWGVFLTFGVSRPNLGCPLTGLGCFPYVWGVPNKFGVPPPPGLGCLYQVWGFNPQISGGPHQIGVSIAGLGCPPPKNLTCHPPGLRGPPPKLGYP</sequence>
<dbReference type="InterPro" id="IPR028108">
    <property type="entry name" value="DUF4505"/>
</dbReference>
<evidence type="ECO:0000313" key="2">
    <source>
        <dbReference type="Ensembl" id="ENSAZOP00000020460.1"/>
    </source>
</evidence>
<dbReference type="PANTHER" id="PTHR31449">
    <property type="entry name" value="UPF0598 PROTEIN C8ORF82"/>
    <property type="match status" value="1"/>
</dbReference>
<reference evidence="2" key="2">
    <citation type="submission" date="2025-09" db="UniProtKB">
        <authorList>
            <consortium name="Ensembl"/>
        </authorList>
    </citation>
    <scope>IDENTIFICATION</scope>
</reference>
<proteinExistence type="inferred from homology"/>
<dbReference type="Pfam" id="PF14956">
    <property type="entry name" value="DUF4505"/>
    <property type="match status" value="1"/>
</dbReference>
<keyword evidence="3" id="KW-1185">Reference proteome</keyword>
<accession>A0A8B9VA80</accession>
<name>A0A8B9VA80_9AVES</name>
<evidence type="ECO:0000313" key="3">
    <source>
        <dbReference type="Proteomes" id="UP000694549"/>
    </source>
</evidence>
<dbReference type="PANTHER" id="PTHR31449:SF3">
    <property type="entry name" value="UPF0598 PROTEIN C8ORF82"/>
    <property type="match status" value="1"/>
</dbReference>
<protein>
    <submittedName>
        <fullName evidence="2">Chromosome 8 open reading frame 82</fullName>
    </submittedName>
</protein>